<feature type="domain" description="Lipase-like C-terminal" evidence="7">
    <location>
        <begin position="21"/>
        <end position="295"/>
    </location>
</feature>
<gene>
    <name evidence="8" type="ORF">LAESUDRAFT_815329</name>
</gene>
<comment type="subcellular location">
    <subcellularLocation>
        <location evidence="1">Secreted</location>
    </subcellularLocation>
</comment>
<dbReference type="AlphaFoldDB" id="A0A165CAX9"/>
<proteinExistence type="predicted"/>
<dbReference type="Pfam" id="PF24708">
    <property type="entry name" value="Lip_C"/>
    <property type="match status" value="1"/>
</dbReference>
<reference evidence="8 9" key="1">
    <citation type="journal article" date="2016" name="Mol. Biol. Evol.">
        <title>Comparative Genomics of Early-Diverging Mushroom-Forming Fungi Provides Insights into the Origins of Lignocellulose Decay Capabilities.</title>
        <authorList>
            <person name="Nagy L.G."/>
            <person name="Riley R."/>
            <person name="Tritt A."/>
            <person name="Adam C."/>
            <person name="Daum C."/>
            <person name="Floudas D."/>
            <person name="Sun H."/>
            <person name="Yadav J.S."/>
            <person name="Pangilinan J."/>
            <person name="Larsson K.H."/>
            <person name="Matsuura K."/>
            <person name="Barry K."/>
            <person name="Labutti K."/>
            <person name="Kuo R."/>
            <person name="Ohm R.A."/>
            <person name="Bhattacharya S.S."/>
            <person name="Shirouzu T."/>
            <person name="Yoshinaga Y."/>
            <person name="Martin F.M."/>
            <person name="Grigoriev I.V."/>
            <person name="Hibbett D.S."/>
        </authorList>
    </citation>
    <scope>NUCLEOTIDE SEQUENCE [LARGE SCALE GENOMIC DNA]</scope>
    <source>
        <strain evidence="8 9">93-53</strain>
    </source>
</reference>
<dbReference type="STRING" id="1314785.A0A165CAX9"/>
<dbReference type="InParanoid" id="A0A165CAX9"/>
<keyword evidence="9" id="KW-1185">Reference proteome</keyword>
<evidence type="ECO:0000313" key="8">
    <source>
        <dbReference type="EMBL" id="KZT02482.1"/>
    </source>
</evidence>
<dbReference type="Gene3D" id="3.40.50.1820">
    <property type="entry name" value="alpha/beta hydrolase"/>
    <property type="match status" value="1"/>
</dbReference>
<feature type="region of interest" description="Disordered" evidence="6">
    <location>
        <begin position="381"/>
        <end position="401"/>
    </location>
</feature>
<keyword evidence="5" id="KW-0443">Lipid metabolism</keyword>
<keyword evidence="2" id="KW-0964">Secreted</keyword>
<accession>A0A165CAX9</accession>
<evidence type="ECO:0000256" key="6">
    <source>
        <dbReference type="SAM" id="MobiDB-lite"/>
    </source>
</evidence>
<evidence type="ECO:0000256" key="4">
    <source>
        <dbReference type="ARBA" id="ARBA00022801"/>
    </source>
</evidence>
<dbReference type="GO" id="GO:0005576">
    <property type="term" value="C:extracellular region"/>
    <property type="evidence" value="ECO:0007669"/>
    <property type="project" value="UniProtKB-SubCell"/>
</dbReference>
<evidence type="ECO:0000259" key="7">
    <source>
        <dbReference type="Pfam" id="PF24708"/>
    </source>
</evidence>
<dbReference type="InterPro" id="IPR029058">
    <property type="entry name" value="AB_hydrolase_fold"/>
</dbReference>
<sequence length="460" mass="51578">MPLTSLPFCLHLNMLVTTPSPLVIVGGFLGGAGSLVWGNFEEHSNHACRLDGKEERKIIFASVGPVSSLHDRACELFYSLMGGVVDYGEKHSERYNHGRYGREHLIGLYPEWSRNNPLHFLGHSLGGPTILKLQWLIETGFYGRNHHPDMILSVNAISAPFLGTQAVYLLGEHPERAPAVRPLSFGSAITKIAHTLSYFAPILPDALDMHTESRNLSFDKSSPFEFLKQLWHSDWAESEDTTPFDMTFQAAGRREAALEGKVNPRTFYRSYAACMTKRTTDDTEMHRPDLRDLLTVSPMYLISQAMGSFDFSVVKPEPSFLSNTNVDNSESNDPPGGSPGLNGSDGEAYWANDGVVPLFSQWHPLQCSDTKCRHLVLPLDESAGTDSRPQAQNPAEEEARPESGIWYVHHVDDASHVSIVPFWLGTERQKLFWKDIGRWLWEVDAARFAEQADGQRLRRQ</sequence>
<evidence type="ECO:0000256" key="5">
    <source>
        <dbReference type="ARBA" id="ARBA00023098"/>
    </source>
</evidence>
<dbReference type="EMBL" id="KV427652">
    <property type="protein sequence ID" value="KZT02482.1"/>
    <property type="molecule type" value="Genomic_DNA"/>
</dbReference>
<dbReference type="Proteomes" id="UP000076871">
    <property type="component" value="Unassembled WGS sequence"/>
</dbReference>
<evidence type="ECO:0000256" key="2">
    <source>
        <dbReference type="ARBA" id="ARBA00022525"/>
    </source>
</evidence>
<evidence type="ECO:0000313" key="9">
    <source>
        <dbReference type="Proteomes" id="UP000076871"/>
    </source>
</evidence>
<feature type="compositionally biased region" description="Polar residues" evidence="6">
    <location>
        <begin position="322"/>
        <end position="332"/>
    </location>
</feature>
<dbReference type="SUPFAM" id="SSF53474">
    <property type="entry name" value="alpha/beta-Hydrolases"/>
    <property type="match status" value="1"/>
</dbReference>
<keyword evidence="4 8" id="KW-0378">Hydrolase</keyword>
<dbReference type="InterPro" id="IPR056304">
    <property type="entry name" value="Lip-like_C"/>
</dbReference>
<keyword evidence="3" id="KW-0732">Signal</keyword>
<feature type="compositionally biased region" description="Polar residues" evidence="6">
    <location>
        <begin position="384"/>
        <end position="393"/>
    </location>
</feature>
<name>A0A165CAX9_9APHY</name>
<dbReference type="GO" id="GO:0006629">
    <property type="term" value="P:lipid metabolic process"/>
    <property type="evidence" value="ECO:0007669"/>
    <property type="project" value="UniProtKB-KW"/>
</dbReference>
<organism evidence="8 9">
    <name type="scientific">Laetiporus sulphureus 93-53</name>
    <dbReference type="NCBI Taxonomy" id="1314785"/>
    <lineage>
        <taxon>Eukaryota</taxon>
        <taxon>Fungi</taxon>
        <taxon>Dikarya</taxon>
        <taxon>Basidiomycota</taxon>
        <taxon>Agaricomycotina</taxon>
        <taxon>Agaricomycetes</taxon>
        <taxon>Polyporales</taxon>
        <taxon>Laetiporus</taxon>
    </lineage>
</organism>
<dbReference type="PANTHER" id="PTHR34043:SF3">
    <property type="entry name" value="ALPHA_BETA-HYDROLASES SUPERFAMILY PROTEIN"/>
    <property type="match status" value="1"/>
</dbReference>
<evidence type="ECO:0000256" key="1">
    <source>
        <dbReference type="ARBA" id="ARBA00004613"/>
    </source>
</evidence>
<protein>
    <submittedName>
        <fullName evidence="8">Alpha/beta-hydrolase</fullName>
    </submittedName>
</protein>
<dbReference type="PANTHER" id="PTHR34043">
    <property type="entry name" value="ALPHA/BETA-HYDROLASES SUPERFAMILY PROTEIN"/>
    <property type="match status" value="1"/>
</dbReference>
<dbReference type="RefSeq" id="XP_040760222.1">
    <property type="nucleotide sequence ID" value="XM_040914679.1"/>
</dbReference>
<dbReference type="OrthoDB" id="206848at2759"/>
<dbReference type="GO" id="GO:0016787">
    <property type="term" value="F:hydrolase activity"/>
    <property type="evidence" value="ECO:0007669"/>
    <property type="project" value="UniProtKB-KW"/>
</dbReference>
<evidence type="ECO:0000256" key="3">
    <source>
        <dbReference type="ARBA" id="ARBA00022729"/>
    </source>
</evidence>
<dbReference type="GeneID" id="63831706"/>
<feature type="region of interest" description="Disordered" evidence="6">
    <location>
        <begin position="322"/>
        <end position="346"/>
    </location>
</feature>